<keyword evidence="4" id="KW-0273">Eye lens protein</keyword>
<dbReference type="Pfam" id="PF00030">
    <property type="entry name" value="Crystall"/>
    <property type="match status" value="2"/>
</dbReference>
<dbReference type="Proteomes" id="UP001066276">
    <property type="component" value="Chromosome 3_1"/>
</dbReference>
<dbReference type="GO" id="GO:0005212">
    <property type="term" value="F:structural constituent of eye lens"/>
    <property type="evidence" value="ECO:0007669"/>
    <property type="project" value="UniProtKB-KW"/>
</dbReference>
<dbReference type="GO" id="GO:0007601">
    <property type="term" value="P:visual perception"/>
    <property type="evidence" value="ECO:0007669"/>
    <property type="project" value="TreeGrafter"/>
</dbReference>
<dbReference type="InterPro" id="IPR050252">
    <property type="entry name" value="Beta/Gamma-Crystallin"/>
</dbReference>
<dbReference type="FunFam" id="2.60.20.10:FF:000001">
    <property type="entry name" value="Crystallin gamma S"/>
    <property type="match status" value="1"/>
</dbReference>
<evidence type="ECO:0000256" key="2">
    <source>
        <dbReference type="ARBA" id="ARBA00009646"/>
    </source>
</evidence>
<organism evidence="7 8">
    <name type="scientific">Pleurodeles waltl</name>
    <name type="common">Iberian ribbed newt</name>
    <dbReference type="NCBI Taxonomy" id="8319"/>
    <lineage>
        <taxon>Eukaryota</taxon>
        <taxon>Metazoa</taxon>
        <taxon>Chordata</taxon>
        <taxon>Craniata</taxon>
        <taxon>Vertebrata</taxon>
        <taxon>Euteleostomi</taxon>
        <taxon>Amphibia</taxon>
        <taxon>Batrachia</taxon>
        <taxon>Caudata</taxon>
        <taxon>Salamandroidea</taxon>
        <taxon>Salamandridae</taxon>
        <taxon>Pleurodelinae</taxon>
        <taxon>Pleurodeles</taxon>
    </lineage>
</organism>
<dbReference type="EMBL" id="JANPWB010000005">
    <property type="protein sequence ID" value="KAJ1186771.1"/>
    <property type="molecule type" value="Genomic_DNA"/>
</dbReference>
<dbReference type="PROSITE" id="PS50915">
    <property type="entry name" value="CRYSTALLIN_BETA_GAMMA"/>
    <property type="match status" value="4"/>
</dbReference>
<accession>A0AAV7UE14</accession>
<comment type="function">
    <text evidence="1">Crystallins are the dominant structural components of the vertebrate eye lens.</text>
</comment>
<comment type="subunit">
    <text evidence="3">Monomer.</text>
</comment>
<dbReference type="PANTHER" id="PTHR11818:SF42">
    <property type="entry name" value="VOLTAGE-GATED HYDROGEN CHANNEL 1"/>
    <property type="match status" value="1"/>
</dbReference>
<proteinExistence type="inferred from homology"/>
<evidence type="ECO:0000256" key="1">
    <source>
        <dbReference type="ARBA" id="ARBA00003689"/>
    </source>
</evidence>
<evidence type="ECO:0000259" key="6">
    <source>
        <dbReference type="PROSITE" id="PS50915"/>
    </source>
</evidence>
<feature type="domain" description="Beta/gamma crystallin 'Greek key'" evidence="6">
    <location>
        <begin position="2"/>
        <end position="40"/>
    </location>
</feature>
<comment type="caution">
    <text evidence="7">The sequence shown here is derived from an EMBL/GenBank/DDBJ whole genome shotgun (WGS) entry which is preliminary data.</text>
</comment>
<evidence type="ECO:0000256" key="4">
    <source>
        <dbReference type="ARBA" id="ARBA00022613"/>
    </source>
</evidence>
<feature type="domain" description="Beta/gamma crystallin 'Greek key'" evidence="6">
    <location>
        <begin position="41"/>
        <end position="83"/>
    </location>
</feature>
<evidence type="ECO:0000256" key="3">
    <source>
        <dbReference type="ARBA" id="ARBA00011245"/>
    </source>
</evidence>
<protein>
    <recommendedName>
        <fullName evidence="6">Beta/gamma crystallin 'Greek key' domain-containing protein</fullName>
    </recommendedName>
</protein>
<comment type="similarity">
    <text evidence="2">Belongs to the beta/gamma-crystallin family.</text>
</comment>
<evidence type="ECO:0000256" key="5">
    <source>
        <dbReference type="ARBA" id="ARBA00022737"/>
    </source>
</evidence>
<reference evidence="7" key="1">
    <citation type="journal article" date="2022" name="bioRxiv">
        <title>Sequencing and chromosome-scale assembly of the giantPleurodeles waltlgenome.</title>
        <authorList>
            <person name="Brown T."/>
            <person name="Elewa A."/>
            <person name="Iarovenko S."/>
            <person name="Subramanian E."/>
            <person name="Araus A.J."/>
            <person name="Petzold A."/>
            <person name="Susuki M."/>
            <person name="Suzuki K.-i.T."/>
            <person name="Hayashi T."/>
            <person name="Toyoda A."/>
            <person name="Oliveira C."/>
            <person name="Osipova E."/>
            <person name="Leigh N.D."/>
            <person name="Simon A."/>
            <person name="Yun M.H."/>
        </authorList>
    </citation>
    <scope>NUCLEOTIDE SEQUENCE</scope>
    <source>
        <strain evidence="7">20211129_DDA</strain>
        <tissue evidence="7">Liver</tissue>
    </source>
</reference>
<dbReference type="InterPro" id="IPR011024">
    <property type="entry name" value="G_crystallin-like"/>
</dbReference>
<dbReference type="GO" id="GO:0002088">
    <property type="term" value="P:lens development in camera-type eye"/>
    <property type="evidence" value="ECO:0007669"/>
    <property type="project" value="TreeGrafter"/>
</dbReference>
<evidence type="ECO:0000313" key="7">
    <source>
        <dbReference type="EMBL" id="KAJ1186771.1"/>
    </source>
</evidence>
<dbReference type="FunFam" id="2.60.20.10:FF:000003">
    <property type="entry name" value="Crystallin gamma S"/>
    <property type="match status" value="1"/>
</dbReference>
<name>A0AAV7UE14_PLEWA</name>
<dbReference type="InterPro" id="IPR001064">
    <property type="entry name" value="Beta/gamma_crystallin"/>
</dbReference>
<feature type="domain" description="Beta/gamma crystallin 'Greek key'" evidence="6">
    <location>
        <begin position="89"/>
        <end position="129"/>
    </location>
</feature>
<dbReference type="PRINTS" id="PR01367">
    <property type="entry name" value="BGCRYSTALLIN"/>
</dbReference>
<keyword evidence="5" id="KW-0677">Repeat</keyword>
<gene>
    <name evidence="7" type="ORF">NDU88_003552</name>
</gene>
<dbReference type="SMART" id="SM00247">
    <property type="entry name" value="XTALbg"/>
    <property type="match status" value="2"/>
</dbReference>
<dbReference type="PANTHER" id="PTHR11818">
    <property type="entry name" value="BETA/GAMMA CRYSTALLIN"/>
    <property type="match status" value="1"/>
</dbReference>
<evidence type="ECO:0000313" key="8">
    <source>
        <dbReference type="Proteomes" id="UP001066276"/>
    </source>
</evidence>
<dbReference type="AlphaFoldDB" id="A0AAV7UE14"/>
<dbReference type="Gene3D" id="2.60.20.10">
    <property type="entry name" value="Crystallins"/>
    <property type="match status" value="2"/>
</dbReference>
<keyword evidence="8" id="KW-1185">Reference proteome</keyword>
<dbReference type="SUPFAM" id="SSF49695">
    <property type="entry name" value="gamma-Crystallin-like"/>
    <property type="match status" value="1"/>
</dbReference>
<feature type="domain" description="Beta/gamma crystallin 'Greek key'" evidence="6">
    <location>
        <begin position="130"/>
        <end position="172"/>
    </location>
</feature>
<sequence length="174" mass="21250">MGKITFYEERNYDGHSYDCSSDCADLQSFISRCNSLRVENGNWMLYEHPNYKGHQYYLRRGEYPNYQQWMGYNDSIRSCRRIPEYHGTFRIRLYEKSDFGGKMMEFNDDCPNVYDRFHLNDIDSCNVQDGHWIFYEEPNYRGRQYYLRPGQYRRYTDWGAMSPRIGSFRRMGFF</sequence>